<dbReference type="AlphaFoldDB" id="A0A1I1TS19"/>
<feature type="chain" id="PRO_5039012905" evidence="1">
    <location>
        <begin position="18"/>
        <end position="496"/>
    </location>
</feature>
<evidence type="ECO:0000313" key="4">
    <source>
        <dbReference type="Proteomes" id="UP000199599"/>
    </source>
</evidence>
<dbReference type="EMBL" id="FOMN01000012">
    <property type="protein sequence ID" value="SFD61397.1"/>
    <property type="molecule type" value="Genomic_DNA"/>
</dbReference>
<dbReference type="Pfam" id="PF03217">
    <property type="entry name" value="SlpA"/>
    <property type="match status" value="2"/>
</dbReference>
<protein>
    <submittedName>
        <fullName evidence="3">Surface layer protein</fullName>
    </submittedName>
</protein>
<dbReference type="InterPro" id="IPR024968">
    <property type="entry name" value="SlpA_C_lactobacillus"/>
</dbReference>
<gene>
    <name evidence="3" type="ORF">SAMN04487792_1585</name>
</gene>
<evidence type="ECO:0000256" key="1">
    <source>
        <dbReference type="SAM" id="SignalP"/>
    </source>
</evidence>
<proteinExistence type="predicted"/>
<evidence type="ECO:0000313" key="3">
    <source>
        <dbReference type="EMBL" id="SFD61397.1"/>
    </source>
</evidence>
<sequence>MKITKKFSIGFSVVALIASHFLVNINQPQAIQAAKQVSKGKITFIKNDYLYDKFGHKIKVKRNTSPDPFTTDHQGYKIIYTYEDSDFSYYAINKINGQKYYNLGGGNYVNAAVVKDVNQKDTKKGKLVLANKSLIYTAKGKPTGQSLAQNAIVTYYGKVRPTTTMPKYFFYDEDLNKQKQIFYLPTKTINNKQYYALGQNRYLRADNIASIDGHIARYNGVSSATLLATAKTSTLSQHQTNHLLKKGQKIKIDLAVIPRYLDGFEGYIYRLHDYPDEYIDEADITFRNDLPIIDYTALAFNPVTPVTGNSIKLFDFTGNPSGISIQTTNNNSILIDGLFYLWLPNEHKASLFYHFLNYDNPKLINDQTQQPLKQNDLPNNVAAANYSNYFIKASDVQFNNQNKLQVQNTKQQAQNDQVIATNADKSELQKLFMSFENTNKVITQYSDLKANYRNALTNSSQVLRSNKATIAQVNEATWLLETTSKQLISLDFPLGD</sequence>
<name>A0A1I1TS19_9LACO</name>
<accession>A0A1I1TS19</accession>
<keyword evidence="1" id="KW-0732">Signal</keyword>
<evidence type="ECO:0000259" key="2">
    <source>
        <dbReference type="Pfam" id="PF03217"/>
    </source>
</evidence>
<dbReference type="RefSeq" id="WP_090094084.1">
    <property type="nucleotide sequence ID" value="NZ_CBCRVU010000004.1"/>
</dbReference>
<reference evidence="4" key="1">
    <citation type="submission" date="2016-10" db="EMBL/GenBank/DDBJ databases">
        <authorList>
            <person name="Varghese N."/>
            <person name="Submissions S."/>
        </authorList>
    </citation>
    <scope>NUCLEOTIDE SEQUENCE [LARGE SCALE GENOMIC DNA]</scope>
    <source>
        <strain evidence="4">R-53102</strain>
    </source>
</reference>
<dbReference type="Proteomes" id="UP000199599">
    <property type="component" value="Unassembled WGS sequence"/>
</dbReference>
<feature type="signal peptide" evidence="1">
    <location>
        <begin position="1"/>
        <end position="17"/>
    </location>
</feature>
<feature type="domain" description="S-layer protein C-terminal" evidence="2">
    <location>
        <begin position="34"/>
        <end position="112"/>
    </location>
</feature>
<feature type="domain" description="S-layer protein C-terminal" evidence="2">
    <location>
        <begin position="174"/>
        <end position="205"/>
    </location>
</feature>
<organism evidence="3 4">
    <name type="scientific">Lactobacillus bombicola</name>
    <dbReference type="NCBI Taxonomy" id="1505723"/>
    <lineage>
        <taxon>Bacteria</taxon>
        <taxon>Bacillati</taxon>
        <taxon>Bacillota</taxon>
        <taxon>Bacilli</taxon>
        <taxon>Lactobacillales</taxon>
        <taxon>Lactobacillaceae</taxon>
        <taxon>Lactobacillus</taxon>
    </lineage>
</organism>